<evidence type="ECO:0000256" key="5">
    <source>
        <dbReference type="ARBA" id="ARBA00022840"/>
    </source>
</evidence>
<dbReference type="InterPro" id="IPR000719">
    <property type="entry name" value="Prot_kinase_dom"/>
</dbReference>
<feature type="compositionally biased region" description="Basic and acidic residues" evidence="7">
    <location>
        <begin position="111"/>
        <end position="211"/>
    </location>
</feature>
<feature type="compositionally biased region" description="Low complexity" evidence="7">
    <location>
        <begin position="8"/>
        <end position="17"/>
    </location>
</feature>
<dbReference type="PROSITE" id="PS50011">
    <property type="entry name" value="PROTEIN_KINASE_DOM"/>
    <property type="match status" value="1"/>
</dbReference>
<keyword evidence="3 6" id="KW-0547">Nucleotide-binding</keyword>
<keyword evidence="2" id="KW-0808">Transferase</keyword>
<feature type="region of interest" description="Disordered" evidence="7">
    <location>
        <begin position="645"/>
        <end position="679"/>
    </location>
</feature>
<dbReference type="InterPro" id="IPR050494">
    <property type="entry name" value="Ser_Thr_dual-spec_kinase"/>
</dbReference>
<feature type="region of interest" description="Disordered" evidence="7">
    <location>
        <begin position="1"/>
        <end position="239"/>
    </location>
</feature>
<comment type="caution">
    <text evidence="9">The sequence shown here is derived from an EMBL/GenBank/DDBJ whole genome shotgun (WGS) entry which is preliminary data.</text>
</comment>
<dbReference type="GO" id="GO:0005524">
    <property type="term" value="F:ATP binding"/>
    <property type="evidence" value="ECO:0007669"/>
    <property type="project" value="UniProtKB-UniRule"/>
</dbReference>
<dbReference type="PANTHER" id="PTHR24058">
    <property type="entry name" value="DUAL SPECIFICITY PROTEIN KINASE"/>
    <property type="match status" value="1"/>
</dbReference>
<sequence>MARKRYRASSGSRSSSRASRKRRRRSVSSSYYSSSRSSRSSPSIFRRRHNAGKSRSKERPANKAPTPQKDARKQGEKDAKGKKLEIELKVPKEVKNSKLKEKQAKNGKPANKAEAKPVAKEKVKEKQKEPGKQPQAEPKEKAGDGKAKEKPKQKPTEKPTEKPKEKLTEKPKEKLTEKPKEKVATPKAKEKDGKPSDQPKPKTDSAKESKLQDPPNETIQAEVSQDAKEKPPEKPRDKVLDKGGIEALQQSLSQDTHHLQFMLLQAKRDMDDRRDTLEKQERREKEYYRGDFGEPLGPENRLLLEEALGQGAFSTVFRCRDMKAEGERHYAVKFIRKNSVLRSATEQEVKLMRRLRTKASELDPEGARCFLGLAGPEVLEHEGHLALCFQLQKCDLRSALKRWGQGQGLPLGLVRNYARNIFMALRALRLVSIVHSDLKPDNLLVSMDKMSVKLSDFGSAMDVKDRFRPEKAAESLQPRFYRAPEVILGQPYDTQIDVWSAGCTVFELATGKFLFTGRDNNEMLFRMLRQLGAFSRKFCGAGKLSDKHFRREDGAFRCGADAHGAPLRFMGREEFPRPSRPILEELSALQTDGEGAGQVAAKALADLHPFAGFLASPLVTRASREMATAQVGLARSWPACRQTRANAWSQTPPWRPASCGPRGTSGSNELQRSWIGASQ</sequence>
<accession>A0AA36N3D4</accession>
<evidence type="ECO:0000256" key="6">
    <source>
        <dbReference type="PROSITE-ProRule" id="PRU10141"/>
    </source>
</evidence>
<feature type="compositionally biased region" description="Basic and acidic residues" evidence="7">
    <location>
        <begin position="225"/>
        <end position="239"/>
    </location>
</feature>
<dbReference type="Pfam" id="PF00069">
    <property type="entry name" value="Pkinase"/>
    <property type="match status" value="1"/>
</dbReference>
<feature type="compositionally biased region" description="Basic residues" evidence="7">
    <location>
        <begin position="45"/>
        <end position="54"/>
    </location>
</feature>
<evidence type="ECO:0000256" key="3">
    <source>
        <dbReference type="ARBA" id="ARBA00022741"/>
    </source>
</evidence>
<protein>
    <recommendedName>
        <fullName evidence="8">Protein kinase domain-containing protein</fullName>
    </recommendedName>
</protein>
<dbReference type="Gene3D" id="3.30.200.20">
    <property type="entry name" value="Phosphorylase Kinase, domain 1"/>
    <property type="match status" value="1"/>
</dbReference>
<keyword evidence="1" id="KW-0723">Serine/threonine-protein kinase</keyword>
<dbReference type="SUPFAM" id="SSF56112">
    <property type="entry name" value="Protein kinase-like (PK-like)"/>
    <property type="match status" value="1"/>
</dbReference>
<feature type="compositionally biased region" description="Basic and acidic residues" evidence="7">
    <location>
        <begin position="69"/>
        <end position="104"/>
    </location>
</feature>
<evidence type="ECO:0000256" key="2">
    <source>
        <dbReference type="ARBA" id="ARBA00022679"/>
    </source>
</evidence>
<dbReference type="PROSITE" id="PS00108">
    <property type="entry name" value="PROTEIN_KINASE_ST"/>
    <property type="match status" value="1"/>
</dbReference>
<feature type="binding site" evidence="6">
    <location>
        <position position="337"/>
    </location>
    <ligand>
        <name>ATP</name>
        <dbReference type="ChEBI" id="CHEBI:30616"/>
    </ligand>
</feature>
<dbReference type="Proteomes" id="UP001178507">
    <property type="component" value="Unassembled WGS sequence"/>
</dbReference>
<dbReference type="EMBL" id="CAUJNA010002446">
    <property type="protein sequence ID" value="CAJ1392922.1"/>
    <property type="molecule type" value="Genomic_DNA"/>
</dbReference>
<evidence type="ECO:0000256" key="4">
    <source>
        <dbReference type="ARBA" id="ARBA00022777"/>
    </source>
</evidence>
<feature type="compositionally biased region" description="Low complexity" evidence="7">
    <location>
        <begin position="27"/>
        <end position="44"/>
    </location>
</feature>
<reference evidence="9" key="1">
    <citation type="submission" date="2023-08" db="EMBL/GenBank/DDBJ databases">
        <authorList>
            <person name="Chen Y."/>
            <person name="Shah S."/>
            <person name="Dougan E. K."/>
            <person name="Thang M."/>
            <person name="Chan C."/>
        </authorList>
    </citation>
    <scope>NUCLEOTIDE SEQUENCE</scope>
</reference>
<evidence type="ECO:0000259" key="8">
    <source>
        <dbReference type="PROSITE" id="PS50011"/>
    </source>
</evidence>
<evidence type="ECO:0000256" key="1">
    <source>
        <dbReference type="ARBA" id="ARBA00022527"/>
    </source>
</evidence>
<keyword evidence="4" id="KW-0418">Kinase</keyword>
<name>A0AA36N3D4_9DINO</name>
<evidence type="ECO:0000313" key="9">
    <source>
        <dbReference type="EMBL" id="CAJ1392922.1"/>
    </source>
</evidence>
<keyword evidence="10" id="KW-1185">Reference proteome</keyword>
<dbReference type="Gene3D" id="1.10.510.10">
    <property type="entry name" value="Transferase(Phosphotransferase) domain 1"/>
    <property type="match status" value="1"/>
</dbReference>
<dbReference type="InterPro" id="IPR011009">
    <property type="entry name" value="Kinase-like_dom_sf"/>
</dbReference>
<organism evidence="9 10">
    <name type="scientific">Effrenium voratum</name>
    <dbReference type="NCBI Taxonomy" id="2562239"/>
    <lineage>
        <taxon>Eukaryota</taxon>
        <taxon>Sar</taxon>
        <taxon>Alveolata</taxon>
        <taxon>Dinophyceae</taxon>
        <taxon>Suessiales</taxon>
        <taxon>Symbiodiniaceae</taxon>
        <taxon>Effrenium</taxon>
    </lineage>
</organism>
<dbReference type="PANTHER" id="PTHR24058:SF103">
    <property type="entry name" value="SERINE_THREONINE-PROTEIN KINASE PRP4 HOMOLOG"/>
    <property type="match status" value="1"/>
</dbReference>
<dbReference type="InterPro" id="IPR008271">
    <property type="entry name" value="Ser/Thr_kinase_AS"/>
</dbReference>
<evidence type="ECO:0000313" key="10">
    <source>
        <dbReference type="Proteomes" id="UP001178507"/>
    </source>
</evidence>
<dbReference type="GO" id="GO:0004674">
    <property type="term" value="F:protein serine/threonine kinase activity"/>
    <property type="evidence" value="ECO:0007669"/>
    <property type="project" value="UniProtKB-KW"/>
</dbReference>
<feature type="domain" description="Protein kinase" evidence="8">
    <location>
        <begin position="302"/>
        <end position="611"/>
    </location>
</feature>
<gene>
    <name evidence="9" type="ORF">EVOR1521_LOCUS17886</name>
</gene>
<evidence type="ECO:0000256" key="7">
    <source>
        <dbReference type="SAM" id="MobiDB-lite"/>
    </source>
</evidence>
<proteinExistence type="predicted"/>
<keyword evidence="5 6" id="KW-0067">ATP-binding</keyword>
<dbReference type="InterPro" id="IPR017441">
    <property type="entry name" value="Protein_kinase_ATP_BS"/>
</dbReference>
<feature type="compositionally biased region" description="Polar residues" evidence="7">
    <location>
        <begin position="664"/>
        <end position="679"/>
    </location>
</feature>
<dbReference type="PROSITE" id="PS00107">
    <property type="entry name" value="PROTEIN_KINASE_ATP"/>
    <property type="match status" value="1"/>
</dbReference>
<dbReference type="SMART" id="SM00220">
    <property type="entry name" value="S_TKc"/>
    <property type="match status" value="1"/>
</dbReference>
<dbReference type="AlphaFoldDB" id="A0AA36N3D4"/>